<feature type="compositionally biased region" description="Low complexity" evidence="1">
    <location>
        <begin position="1"/>
        <end position="15"/>
    </location>
</feature>
<dbReference type="EMBL" id="CAUYUJ010010389">
    <property type="protein sequence ID" value="CAK0829245.1"/>
    <property type="molecule type" value="Genomic_DNA"/>
</dbReference>
<comment type="caution">
    <text evidence="2">The sequence shown here is derived from an EMBL/GenBank/DDBJ whole genome shotgun (WGS) entry which is preliminary data.</text>
</comment>
<evidence type="ECO:0000313" key="2">
    <source>
        <dbReference type="EMBL" id="CAK0829245.1"/>
    </source>
</evidence>
<keyword evidence="3" id="KW-1185">Reference proteome</keyword>
<feature type="region of interest" description="Disordered" evidence="1">
    <location>
        <begin position="1"/>
        <end position="95"/>
    </location>
</feature>
<organism evidence="2 3">
    <name type="scientific">Prorocentrum cordatum</name>
    <dbReference type="NCBI Taxonomy" id="2364126"/>
    <lineage>
        <taxon>Eukaryota</taxon>
        <taxon>Sar</taxon>
        <taxon>Alveolata</taxon>
        <taxon>Dinophyceae</taxon>
        <taxon>Prorocentrales</taxon>
        <taxon>Prorocentraceae</taxon>
        <taxon>Prorocentrum</taxon>
    </lineage>
</organism>
<reference evidence="2" key="1">
    <citation type="submission" date="2023-10" db="EMBL/GenBank/DDBJ databases">
        <authorList>
            <person name="Chen Y."/>
            <person name="Shah S."/>
            <person name="Dougan E. K."/>
            <person name="Thang M."/>
            <person name="Chan C."/>
        </authorList>
    </citation>
    <scope>NUCLEOTIDE SEQUENCE [LARGE SCALE GENOMIC DNA]</scope>
</reference>
<name>A0ABN9SBP8_9DINO</name>
<evidence type="ECO:0000256" key="1">
    <source>
        <dbReference type="SAM" id="MobiDB-lite"/>
    </source>
</evidence>
<proteinExistence type="predicted"/>
<feature type="compositionally biased region" description="Acidic residues" evidence="1">
    <location>
        <begin position="39"/>
        <end position="51"/>
    </location>
</feature>
<evidence type="ECO:0000313" key="3">
    <source>
        <dbReference type="Proteomes" id="UP001189429"/>
    </source>
</evidence>
<gene>
    <name evidence="2" type="ORF">PCOR1329_LOCUS28251</name>
</gene>
<dbReference type="Proteomes" id="UP001189429">
    <property type="component" value="Unassembled WGS sequence"/>
</dbReference>
<protein>
    <submittedName>
        <fullName evidence="2">Uncharacterized protein</fullName>
    </submittedName>
</protein>
<sequence>MRPGARAASGARPQAGAGGAGPERAGRPPQHRLPRSGGEEGEEEEEEEEENIALVGLQASQDAPPLLENWRPGRGRASGSRILGDSSSHRRAAAPRASDFLAIARTSIPCLFARNAHVRAMPRGQGRASGS</sequence>
<accession>A0ABN9SBP8</accession>